<evidence type="ECO:0000313" key="7">
    <source>
        <dbReference type="Proteomes" id="UP001057702"/>
    </source>
</evidence>
<dbReference type="PANTHER" id="PTHR30246:SF1">
    <property type="entry name" value="2-DEHYDRO-3-DEOXY-6-PHOSPHOGALACTONATE ALDOLASE-RELATED"/>
    <property type="match status" value="1"/>
</dbReference>
<evidence type="ECO:0000313" key="6">
    <source>
        <dbReference type="EMBL" id="MCQ4084836.1"/>
    </source>
</evidence>
<reference evidence="6" key="1">
    <citation type="submission" date="2022-06" db="EMBL/GenBank/DDBJ databases">
        <title>Draft genome sequence of Streptomyces sp. RB6PN25 isolated from peat swamp forest in Thailand.</title>
        <authorList>
            <person name="Duangmal K."/>
            <person name="Klaysubun C."/>
        </authorList>
    </citation>
    <scope>NUCLEOTIDE SEQUENCE</scope>
    <source>
        <strain evidence="6">RB6PN25</strain>
    </source>
</reference>
<dbReference type="InterPro" id="IPR000887">
    <property type="entry name" value="Aldlse_KDPG_KHG"/>
</dbReference>
<dbReference type="InterPro" id="IPR013785">
    <property type="entry name" value="Aldolase_TIM"/>
</dbReference>
<evidence type="ECO:0000256" key="3">
    <source>
        <dbReference type="ARBA" id="ARBA00011233"/>
    </source>
</evidence>
<comment type="caution">
    <text evidence="6">The sequence shown here is derived from an EMBL/GenBank/DDBJ whole genome shotgun (WGS) entry which is preliminary data.</text>
</comment>
<protein>
    <submittedName>
        <fullName evidence="6">Aldolase</fullName>
    </submittedName>
</protein>
<accession>A0ABT1Q4I6</accession>
<dbReference type="RefSeq" id="WP_255923916.1">
    <property type="nucleotide sequence ID" value="NZ_JANFNG010000043.1"/>
</dbReference>
<dbReference type="Pfam" id="PF01081">
    <property type="entry name" value="Aldolase"/>
    <property type="match status" value="1"/>
</dbReference>
<keyword evidence="7" id="KW-1185">Reference proteome</keyword>
<comment type="subunit">
    <text evidence="3">Homotrimer.</text>
</comment>
<dbReference type="PANTHER" id="PTHR30246">
    <property type="entry name" value="2-KETO-3-DEOXY-6-PHOSPHOGLUCONATE ALDOLASE"/>
    <property type="match status" value="1"/>
</dbReference>
<keyword evidence="4" id="KW-0456">Lyase</keyword>
<evidence type="ECO:0000256" key="4">
    <source>
        <dbReference type="ARBA" id="ARBA00023239"/>
    </source>
</evidence>
<dbReference type="EMBL" id="JANFNG010000043">
    <property type="protein sequence ID" value="MCQ4084836.1"/>
    <property type="molecule type" value="Genomic_DNA"/>
</dbReference>
<evidence type="ECO:0000256" key="5">
    <source>
        <dbReference type="ARBA" id="ARBA00023277"/>
    </source>
</evidence>
<dbReference type="InterPro" id="IPR031338">
    <property type="entry name" value="KDPG/KHG_AS_2"/>
</dbReference>
<name>A0ABT1Q4I6_9ACTN</name>
<comment type="similarity">
    <text evidence="2">Belongs to the KHG/KDPG aldolase family.</text>
</comment>
<proteinExistence type="inferred from homology"/>
<dbReference type="Gene3D" id="3.20.20.70">
    <property type="entry name" value="Aldolase class I"/>
    <property type="match status" value="1"/>
</dbReference>
<organism evidence="6 7">
    <name type="scientific">Streptomyces humicola</name>
    <dbReference type="NCBI Taxonomy" id="2953240"/>
    <lineage>
        <taxon>Bacteria</taxon>
        <taxon>Bacillati</taxon>
        <taxon>Actinomycetota</taxon>
        <taxon>Actinomycetes</taxon>
        <taxon>Kitasatosporales</taxon>
        <taxon>Streptomycetaceae</taxon>
        <taxon>Streptomyces</taxon>
    </lineage>
</organism>
<dbReference type="CDD" id="cd00452">
    <property type="entry name" value="KDPG_aldolase"/>
    <property type="match status" value="1"/>
</dbReference>
<evidence type="ECO:0000256" key="2">
    <source>
        <dbReference type="ARBA" id="ARBA00006906"/>
    </source>
</evidence>
<dbReference type="Proteomes" id="UP001057702">
    <property type="component" value="Unassembled WGS sequence"/>
</dbReference>
<evidence type="ECO:0000256" key="1">
    <source>
        <dbReference type="ARBA" id="ARBA00004761"/>
    </source>
</evidence>
<sequence>MTTLELLSSLRQQRLLATVRGDDPGAAVRTVVTLVECGVRLVEVSLTSEQAQEVLAAVVREIGRAALIGAGTVLSAADAADAHSAGAHFAVTPGFGPGVAAAASLGLPVVAGALTPSEVACARSAGAAAIKLFPASLGGADYLRALRQPFPDVPFVPVGGIGHQEARTMLAAGALAVGVGSPLVGDAASGGSLTALRTRAATFLDTIGELP</sequence>
<dbReference type="PROSITE" id="PS00160">
    <property type="entry name" value="ALDOLASE_KDPG_KHG_2"/>
    <property type="match status" value="1"/>
</dbReference>
<keyword evidence="5" id="KW-0119">Carbohydrate metabolism</keyword>
<gene>
    <name evidence="6" type="ORF">NGB36_30790</name>
</gene>
<comment type="pathway">
    <text evidence="1">Carbohydrate acid metabolism.</text>
</comment>
<dbReference type="SUPFAM" id="SSF51569">
    <property type="entry name" value="Aldolase"/>
    <property type="match status" value="1"/>
</dbReference>